<evidence type="ECO:0000313" key="2">
    <source>
        <dbReference type="EMBL" id="CAN77982.1"/>
    </source>
</evidence>
<proteinExistence type="predicted"/>
<evidence type="ECO:0000259" key="1">
    <source>
        <dbReference type="Pfam" id="PF07727"/>
    </source>
</evidence>
<feature type="domain" description="Reverse transcriptase Ty1/copia-type" evidence="1">
    <location>
        <begin position="7"/>
        <end position="209"/>
    </location>
</feature>
<gene>
    <name evidence="2" type="ORF">VITISV_043417</name>
</gene>
<protein>
    <recommendedName>
        <fullName evidence="1">Reverse transcriptase Ty1/copia-type domain-containing protein</fullName>
    </recommendedName>
</protein>
<organism evidence="2">
    <name type="scientific">Vitis vinifera</name>
    <name type="common">Grape</name>
    <dbReference type="NCBI Taxonomy" id="29760"/>
    <lineage>
        <taxon>Eukaryota</taxon>
        <taxon>Viridiplantae</taxon>
        <taxon>Streptophyta</taxon>
        <taxon>Embryophyta</taxon>
        <taxon>Tracheophyta</taxon>
        <taxon>Spermatophyta</taxon>
        <taxon>Magnoliopsida</taxon>
        <taxon>eudicotyledons</taxon>
        <taxon>Gunneridae</taxon>
        <taxon>Pentapetalae</taxon>
        <taxon>rosids</taxon>
        <taxon>Vitales</taxon>
        <taxon>Vitaceae</taxon>
        <taxon>Viteae</taxon>
        <taxon>Vitis</taxon>
    </lineage>
</organism>
<name>A5AJD9_VITVI</name>
<dbReference type="PANTHER" id="PTHR11439:SF467">
    <property type="entry name" value="INTEGRASE CATALYTIC DOMAIN-CONTAINING PROTEIN"/>
    <property type="match status" value="1"/>
</dbReference>
<sequence>MKSLHKNNSYELMDLPKGKRALKNKWILKRKPEPNKSQPRYNARLVVKGFSQKKGIDFEKIFSPMVKMFSIRVVLGLAASINLEIEQLDVKTTFLHGHLEEEIYIEQLEGFTIKGKEHLVCRLKKSLYGLIQAPRQWYKKFDSFMVKHGNSSDGEFIILLLYVDDMLIVGRDTGKIDKLKKELSKSFEMKDLGSTSQILGIKISKDKMNGKLWLSQESALCISREGSLMYSIVCMRPDIAHVVGVVSRFLSNPSKEHWAVVKRILRCLRGTSKACLCFGTNKLVLIGCTNVDMARDVDSRKSTSGYLITFSGRAVSWQSKLQKCIALSTTEVEYIAITEASKELLWMKKFLQELGLQQERYLLYYDSQSAFHFNKNPTFHFRSKHIDVRYHWIRDALDMALFCLEKIHIDENGSNMMTKPIPTKKLQLCRKQAGLVESLT</sequence>
<dbReference type="SUPFAM" id="SSF56672">
    <property type="entry name" value="DNA/RNA polymerases"/>
    <property type="match status" value="1"/>
</dbReference>
<dbReference type="Pfam" id="PF07727">
    <property type="entry name" value="RVT_2"/>
    <property type="match status" value="1"/>
</dbReference>
<dbReference type="EMBL" id="AM428097">
    <property type="protein sequence ID" value="CAN77982.1"/>
    <property type="molecule type" value="Genomic_DNA"/>
</dbReference>
<accession>A5AJD9</accession>
<dbReference type="CDD" id="cd09272">
    <property type="entry name" value="RNase_HI_RT_Ty1"/>
    <property type="match status" value="1"/>
</dbReference>
<dbReference type="PANTHER" id="PTHR11439">
    <property type="entry name" value="GAG-POL-RELATED RETROTRANSPOSON"/>
    <property type="match status" value="1"/>
</dbReference>
<dbReference type="InterPro" id="IPR013103">
    <property type="entry name" value="RVT_2"/>
</dbReference>
<reference evidence="2" key="1">
    <citation type="journal article" date="2007" name="PLoS ONE">
        <title>The first genome sequence of an elite grapevine cultivar (Pinot noir Vitis vinifera L.): coping with a highly heterozygous genome.</title>
        <authorList>
            <person name="Velasco R."/>
            <person name="Zharkikh A."/>
            <person name="Troggio M."/>
            <person name="Cartwright D.A."/>
            <person name="Cestaro A."/>
            <person name="Pruss D."/>
            <person name="Pindo M."/>
            <person name="FitzGerald L.M."/>
            <person name="Vezzulli S."/>
            <person name="Reid J."/>
            <person name="Malacarne G."/>
            <person name="Iliev D."/>
            <person name="Coppola G."/>
            <person name="Wardell B."/>
            <person name="Micheletti D."/>
            <person name="Macalma T."/>
            <person name="Facci M."/>
            <person name="Mitchell J.T."/>
            <person name="Perazzolli M."/>
            <person name="Eldredge G."/>
            <person name="Gatto P."/>
            <person name="Oyzerski R."/>
            <person name="Moretto M."/>
            <person name="Gutin N."/>
            <person name="Stefanini M."/>
            <person name="Chen Y."/>
            <person name="Segala C."/>
            <person name="Davenport C."/>
            <person name="Dematte L."/>
            <person name="Mraz A."/>
            <person name="Battilana J."/>
            <person name="Stormo K."/>
            <person name="Costa F."/>
            <person name="Tao Q."/>
            <person name="Si-Ammour A."/>
            <person name="Harkins T."/>
            <person name="Lackey A."/>
            <person name="Perbost C."/>
            <person name="Taillon B."/>
            <person name="Stella A."/>
            <person name="Solovyev V."/>
            <person name="Fawcett J.A."/>
            <person name="Sterck L."/>
            <person name="Vandepoele K."/>
            <person name="Grando S.M."/>
            <person name="Toppo S."/>
            <person name="Moser C."/>
            <person name="Lanchbury J."/>
            <person name="Bogden R."/>
            <person name="Skolnick M."/>
            <person name="Sgaramella V."/>
            <person name="Bhatnagar S.K."/>
            <person name="Fontana P."/>
            <person name="Gutin A."/>
            <person name="Van de Peer Y."/>
            <person name="Salamini F."/>
            <person name="Viola R."/>
        </authorList>
    </citation>
    <scope>NUCLEOTIDE SEQUENCE</scope>
</reference>
<dbReference type="InterPro" id="IPR043502">
    <property type="entry name" value="DNA/RNA_pol_sf"/>
</dbReference>
<dbReference type="AlphaFoldDB" id="A5AJD9"/>